<protein>
    <submittedName>
        <fullName evidence="1">Phytanoyl-CoA dioxygenase (PhyH)</fullName>
    </submittedName>
</protein>
<dbReference type="EMBL" id="FUWJ01000001">
    <property type="protein sequence ID" value="SJZ33903.1"/>
    <property type="molecule type" value="Genomic_DNA"/>
</dbReference>
<reference evidence="2" key="1">
    <citation type="submission" date="2017-02" db="EMBL/GenBank/DDBJ databases">
        <authorList>
            <person name="Varghese N."/>
            <person name="Submissions S."/>
        </authorList>
    </citation>
    <scope>NUCLEOTIDE SEQUENCE [LARGE SCALE GENOMIC DNA]</scope>
    <source>
        <strain evidence="2">ATCC 27094</strain>
    </source>
</reference>
<gene>
    <name evidence="1" type="ORF">SAMN02745126_00487</name>
</gene>
<dbReference type="Pfam" id="PF05721">
    <property type="entry name" value="PhyH"/>
    <property type="match status" value="1"/>
</dbReference>
<dbReference type="GO" id="GO:0016706">
    <property type="term" value="F:2-oxoglutarate-dependent dioxygenase activity"/>
    <property type="evidence" value="ECO:0007669"/>
    <property type="project" value="UniProtKB-ARBA"/>
</dbReference>
<dbReference type="OrthoDB" id="9796766at2"/>
<sequence>MIFTDRHWGELFQDGYTVVRSAVDAPHLVAAQDAASHLNAVHPDGGWERSKNELWREIRDSDHPAFVALANDVLDPLALEILDSVTSPDRLQLASTLPGFSTAGIVGRHFHIDGGRAPSLAVFNVLLGVALTAIESDSAGGFHVLPGSHHRFAELFGDQPTDTAIDWGEVKRSGQKLFLSGAMVVPRLMPGDVIVAHCFLAHGTSANTTSARRDMIFQRRAARPLADPATQLQARETFMRDPWAFFRRRR</sequence>
<dbReference type="AlphaFoldDB" id="A0A1T4JUT7"/>
<dbReference type="RefSeq" id="WP_085932220.1">
    <property type="nucleotide sequence ID" value="NZ_FUWJ01000001.1"/>
</dbReference>
<keyword evidence="2" id="KW-1185">Reference proteome</keyword>
<evidence type="ECO:0000313" key="1">
    <source>
        <dbReference type="EMBL" id="SJZ33903.1"/>
    </source>
</evidence>
<accession>A0A1T4JUT7</accession>
<dbReference type="InterPro" id="IPR008775">
    <property type="entry name" value="Phytyl_CoA_dOase-like"/>
</dbReference>
<organism evidence="1 2">
    <name type="scientific">Enhydrobacter aerosaccus</name>
    <dbReference type="NCBI Taxonomy" id="225324"/>
    <lineage>
        <taxon>Bacteria</taxon>
        <taxon>Pseudomonadati</taxon>
        <taxon>Pseudomonadota</taxon>
        <taxon>Alphaproteobacteria</taxon>
        <taxon>Hyphomicrobiales</taxon>
        <taxon>Enhydrobacter</taxon>
    </lineage>
</organism>
<proteinExistence type="predicted"/>
<evidence type="ECO:0000313" key="2">
    <source>
        <dbReference type="Proteomes" id="UP000190092"/>
    </source>
</evidence>
<dbReference type="Proteomes" id="UP000190092">
    <property type="component" value="Unassembled WGS sequence"/>
</dbReference>
<keyword evidence="1" id="KW-0560">Oxidoreductase</keyword>
<dbReference type="Gene3D" id="2.60.120.620">
    <property type="entry name" value="q2cbj1_9rhob like domain"/>
    <property type="match status" value="1"/>
</dbReference>
<dbReference type="SUPFAM" id="SSF51197">
    <property type="entry name" value="Clavaminate synthase-like"/>
    <property type="match status" value="1"/>
</dbReference>
<name>A0A1T4JUT7_9HYPH</name>
<keyword evidence="1" id="KW-0223">Dioxygenase</keyword>